<evidence type="ECO:0000256" key="1">
    <source>
        <dbReference type="ARBA" id="ARBA00023015"/>
    </source>
</evidence>
<feature type="domain" description="HTH iclR-type" evidence="4">
    <location>
        <begin position="12"/>
        <end position="73"/>
    </location>
</feature>
<gene>
    <name evidence="6" type="ORF">GCM10009784_17680</name>
</gene>
<dbReference type="InterPro" id="IPR029016">
    <property type="entry name" value="GAF-like_dom_sf"/>
</dbReference>
<proteinExistence type="predicted"/>
<keyword evidence="1" id="KW-0805">Transcription regulation</keyword>
<dbReference type="PANTHER" id="PTHR30136:SF24">
    <property type="entry name" value="HTH-TYPE TRANSCRIPTIONAL REPRESSOR ALLR"/>
    <property type="match status" value="1"/>
</dbReference>
<evidence type="ECO:0000313" key="7">
    <source>
        <dbReference type="Proteomes" id="UP001500974"/>
    </source>
</evidence>
<keyword evidence="7" id="KW-1185">Reference proteome</keyword>
<dbReference type="Gene3D" id="1.10.10.10">
    <property type="entry name" value="Winged helix-like DNA-binding domain superfamily/Winged helix DNA-binding domain"/>
    <property type="match status" value="1"/>
</dbReference>
<evidence type="ECO:0000256" key="2">
    <source>
        <dbReference type="ARBA" id="ARBA00023125"/>
    </source>
</evidence>
<dbReference type="Proteomes" id="UP001500974">
    <property type="component" value="Unassembled WGS sequence"/>
</dbReference>
<evidence type="ECO:0008006" key="8">
    <source>
        <dbReference type="Google" id="ProtNLM"/>
    </source>
</evidence>
<accession>A0ABP5MQT9</accession>
<evidence type="ECO:0000259" key="4">
    <source>
        <dbReference type="PROSITE" id="PS51077"/>
    </source>
</evidence>
<dbReference type="InterPro" id="IPR005471">
    <property type="entry name" value="Tscrpt_reg_IclR_N"/>
</dbReference>
<dbReference type="InterPro" id="IPR036390">
    <property type="entry name" value="WH_DNA-bd_sf"/>
</dbReference>
<dbReference type="EMBL" id="BAAAON010000002">
    <property type="protein sequence ID" value="GAA2175415.1"/>
    <property type="molecule type" value="Genomic_DNA"/>
</dbReference>
<dbReference type="RefSeq" id="WP_346028127.1">
    <property type="nucleotide sequence ID" value="NZ_BAAAON010000002.1"/>
</dbReference>
<evidence type="ECO:0000313" key="6">
    <source>
        <dbReference type="EMBL" id="GAA2175415.1"/>
    </source>
</evidence>
<dbReference type="InterPro" id="IPR050707">
    <property type="entry name" value="HTH_MetabolicPath_Reg"/>
</dbReference>
<evidence type="ECO:0000259" key="5">
    <source>
        <dbReference type="PROSITE" id="PS51078"/>
    </source>
</evidence>
<reference evidence="7" key="1">
    <citation type="journal article" date="2019" name="Int. J. Syst. Evol. Microbiol.">
        <title>The Global Catalogue of Microorganisms (GCM) 10K type strain sequencing project: providing services to taxonomists for standard genome sequencing and annotation.</title>
        <authorList>
            <consortium name="The Broad Institute Genomics Platform"/>
            <consortium name="The Broad Institute Genome Sequencing Center for Infectious Disease"/>
            <person name="Wu L."/>
            <person name="Ma J."/>
        </authorList>
    </citation>
    <scope>NUCLEOTIDE SEQUENCE [LARGE SCALE GENOMIC DNA]</scope>
    <source>
        <strain evidence="7">JCM 14917</strain>
    </source>
</reference>
<dbReference type="Pfam" id="PF09339">
    <property type="entry name" value="HTH_IclR"/>
    <property type="match status" value="1"/>
</dbReference>
<dbReference type="SUPFAM" id="SSF46785">
    <property type="entry name" value="Winged helix' DNA-binding domain"/>
    <property type="match status" value="1"/>
</dbReference>
<keyword evidence="3" id="KW-0804">Transcription</keyword>
<name>A0ABP5MQT9_9MICC</name>
<dbReference type="SUPFAM" id="SSF55781">
    <property type="entry name" value="GAF domain-like"/>
    <property type="match status" value="1"/>
</dbReference>
<dbReference type="PROSITE" id="PS51078">
    <property type="entry name" value="ICLR_ED"/>
    <property type="match status" value="1"/>
</dbReference>
<evidence type="ECO:0000256" key="3">
    <source>
        <dbReference type="ARBA" id="ARBA00023163"/>
    </source>
</evidence>
<organism evidence="6 7">
    <name type="scientific">Arthrobacter parietis</name>
    <dbReference type="NCBI Taxonomy" id="271434"/>
    <lineage>
        <taxon>Bacteria</taxon>
        <taxon>Bacillati</taxon>
        <taxon>Actinomycetota</taxon>
        <taxon>Actinomycetes</taxon>
        <taxon>Micrococcales</taxon>
        <taxon>Micrococcaceae</taxon>
        <taxon>Arthrobacter</taxon>
    </lineage>
</organism>
<comment type="caution">
    <text evidence="6">The sequence shown here is derived from an EMBL/GenBank/DDBJ whole genome shotgun (WGS) entry which is preliminary data.</text>
</comment>
<dbReference type="PANTHER" id="PTHR30136">
    <property type="entry name" value="HELIX-TURN-HELIX TRANSCRIPTIONAL REGULATOR, ICLR FAMILY"/>
    <property type="match status" value="1"/>
</dbReference>
<dbReference type="Gene3D" id="3.30.450.40">
    <property type="match status" value="1"/>
</dbReference>
<dbReference type="InterPro" id="IPR036388">
    <property type="entry name" value="WH-like_DNA-bd_sf"/>
</dbReference>
<dbReference type="PROSITE" id="PS51077">
    <property type="entry name" value="HTH_ICLR"/>
    <property type="match status" value="1"/>
</dbReference>
<dbReference type="InterPro" id="IPR014757">
    <property type="entry name" value="Tscrpt_reg_IclR_C"/>
</dbReference>
<feature type="domain" description="IclR-ED" evidence="5">
    <location>
        <begin position="74"/>
        <end position="237"/>
    </location>
</feature>
<sequence length="237" mass="24943">MSSDTTPSPQHSQTLSRGLRSLEILADAPRALSIAELSVELGVHRSIAYRIVRTLEDHSLIVRDDAGKITSGPGLAALARGVSRDLQTAALPELTVLANELGMTAFVAVWDRHDCVTLVTVEPRHSSAAVAQRPGTRHAFSAGAPGIAIQSAVSEEDWERLAPGQLYREEAAAARLQGFATSHDEVIAGLSSVAAPIRLAGGLPAAVAVVYIRSAHPEAELGLRIAGSARTIEEQLS</sequence>
<keyword evidence="2" id="KW-0238">DNA-binding</keyword>
<dbReference type="SMART" id="SM00346">
    <property type="entry name" value="HTH_ICLR"/>
    <property type="match status" value="1"/>
</dbReference>
<protein>
    <recommendedName>
        <fullName evidence="8">ArsR family transcriptional regulator</fullName>
    </recommendedName>
</protein>